<dbReference type="InterPro" id="IPR001568">
    <property type="entry name" value="RNase_T2-like"/>
</dbReference>
<reference evidence="10" key="1">
    <citation type="submission" date="2022-06" db="EMBL/GenBank/DDBJ databases">
        <title>Uncovering the hologenomic basis of an extraordinary plant invasion.</title>
        <authorList>
            <person name="Bieker V.C."/>
            <person name="Martin M.D."/>
            <person name="Gilbert T."/>
            <person name="Hodgins K."/>
            <person name="Battlay P."/>
            <person name="Petersen B."/>
            <person name="Wilson J."/>
        </authorList>
    </citation>
    <scope>NUCLEOTIDE SEQUENCE</scope>
    <source>
        <strain evidence="10">AA19_3_7</strain>
        <tissue evidence="10">Leaf</tissue>
    </source>
</reference>
<dbReference type="GO" id="GO:0006401">
    <property type="term" value="P:RNA catabolic process"/>
    <property type="evidence" value="ECO:0007669"/>
    <property type="project" value="TreeGrafter"/>
</dbReference>
<comment type="similarity">
    <text evidence="1 8">Belongs to the RNase T2 family.</text>
</comment>
<dbReference type="PANTHER" id="PTHR11240:SF22">
    <property type="entry name" value="RIBONUCLEASE T2"/>
    <property type="match status" value="1"/>
</dbReference>
<dbReference type="CDD" id="cd01061">
    <property type="entry name" value="RNase_T2_euk"/>
    <property type="match status" value="1"/>
</dbReference>
<keyword evidence="2" id="KW-0540">Nuclease</keyword>
<evidence type="ECO:0000313" key="10">
    <source>
        <dbReference type="EMBL" id="KAI7738455.1"/>
    </source>
</evidence>
<feature type="signal peptide" evidence="9">
    <location>
        <begin position="1"/>
        <end position="25"/>
    </location>
</feature>
<proteinExistence type="inferred from homology"/>
<accession>A0AAD5CC41</accession>
<evidence type="ECO:0000256" key="6">
    <source>
        <dbReference type="ARBA" id="ARBA00023157"/>
    </source>
</evidence>
<keyword evidence="3 9" id="KW-0732">Signal</keyword>
<evidence type="ECO:0000256" key="5">
    <source>
        <dbReference type="ARBA" id="ARBA00022801"/>
    </source>
</evidence>
<comment type="caution">
    <text evidence="10">The sequence shown here is derived from an EMBL/GenBank/DDBJ whole genome shotgun (WGS) entry which is preliminary data.</text>
</comment>
<evidence type="ECO:0000256" key="9">
    <source>
        <dbReference type="SAM" id="SignalP"/>
    </source>
</evidence>
<feature type="chain" id="PRO_5041998760" evidence="9">
    <location>
        <begin position="26"/>
        <end position="264"/>
    </location>
</feature>
<protein>
    <submittedName>
        <fullName evidence="10">Uncharacterized protein</fullName>
    </submittedName>
</protein>
<dbReference type="SUPFAM" id="SSF55895">
    <property type="entry name" value="Ribonuclease Rh-like"/>
    <property type="match status" value="1"/>
</dbReference>
<evidence type="ECO:0000256" key="7">
    <source>
        <dbReference type="ARBA" id="ARBA00023239"/>
    </source>
</evidence>
<dbReference type="Pfam" id="PF00445">
    <property type="entry name" value="Ribonuclease_T2"/>
    <property type="match status" value="1"/>
</dbReference>
<keyword evidence="5" id="KW-0378">Hydrolase</keyword>
<dbReference type="InterPro" id="IPR036430">
    <property type="entry name" value="RNase_T2-like_sf"/>
</dbReference>
<evidence type="ECO:0000256" key="2">
    <source>
        <dbReference type="ARBA" id="ARBA00022722"/>
    </source>
</evidence>
<evidence type="ECO:0000256" key="1">
    <source>
        <dbReference type="ARBA" id="ARBA00007469"/>
    </source>
</evidence>
<dbReference type="GO" id="GO:0005576">
    <property type="term" value="C:extracellular region"/>
    <property type="evidence" value="ECO:0007669"/>
    <property type="project" value="TreeGrafter"/>
</dbReference>
<evidence type="ECO:0000256" key="8">
    <source>
        <dbReference type="RuleBase" id="RU004328"/>
    </source>
</evidence>
<dbReference type="Gene3D" id="3.90.730.10">
    <property type="entry name" value="Ribonuclease T2-like"/>
    <property type="match status" value="1"/>
</dbReference>
<dbReference type="PANTHER" id="PTHR11240">
    <property type="entry name" value="RIBONUCLEASE T2"/>
    <property type="match status" value="1"/>
</dbReference>
<dbReference type="FunFam" id="3.90.730.10:FF:000007">
    <property type="entry name" value="Ribonuclease T2"/>
    <property type="match status" value="1"/>
</dbReference>
<evidence type="ECO:0000313" key="11">
    <source>
        <dbReference type="Proteomes" id="UP001206925"/>
    </source>
</evidence>
<evidence type="ECO:0000256" key="4">
    <source>
        <dbReference type="ARBA" id="ARBA00022759"/>
    </source>
</evidence>
<dbReference type="PROSITE" id="PS00530">
    <property type="entry name" value="RNASE_T2_1"/>
    <property type="match status" value="1"/>
</dbReference>
<keyword evidence="6" id="KW-1015">Disulfide bond</keyword>
<dbReference type="InterPro" id="IPR033697">
    <property type="entry name" value="Ribonuclease_T2_eukaryotic"/>
</dbReference>
<sequence>MASLPTTMIFLSLLFSGMLYANARAVDHLVSTLTKTSQFDFYTLALQWPATFCSTHENKCCPENGCCAGENSSPPPGFTIHGLWPDYNDGTWPSCCEGPAFDEAELNPMINAMHTYWPILSCNDVSSCNNEIKSFWADQWEQHGTCAGFSFQYLYFATALKLYFNYNVTEVLLQANVKPSNSKTYSSASIISAIENAFHAKPQLVCKNDNVIKEVRLCFTKELEIRECVEPSWCPEYVRLPKFSFVGGVKPEDWLLSAVKSVTV</sequence>
<dbReference type="GO" id="GO:0003723">
    <property type="term" value="F:RNA binding"/>
    <property type="evidence" value="ECO:0007669"/>
    <property type="project" value="InterPro"/>
</dbReference>
<evidence type="ECO:0000256" key="3">
    <source>
        <dbReference type="ARBA" id="ARBA00022729"/>
    </source>
</evidence>
<dbReference type="InterPro" id="IPR018188">
    <property type="entry name" value="RNase_T2_His_AS_1"/>
</dbReference>
<dbReference type="AlphaFoldDB" id="A0AAD5CC41"/>
<dbReference type="GO" id="GO:0033897">
    <property type="term" value="F:ribonuclease T2 activity"/>
    <property type="evidence" value="ECO:0007669"/>
    <property type="project" value="InterPro"/>
</dbReference>
<keyword evidence="4" id="KW-0255">Endonuclease</keyword>
<gene>
    <name evidence="10" type="ORF">M8C21_031584</name>
</gene>
<keyword evidence="7" id="KW-0456">Lyase</keyword>
<keyword evidence="11" id="KW-1185">Reference proteome</keyword>
<organism evidence="10 11">
    <name type="scientific">Ambrosia artemisiifolia</name>
    <name type="common">Common ragweed</name>
    <dbReference type="NCBI Taxonomy" id="4212"/>
    <lineage>
        <taxon>Eukaryota</taxon>
        <taxon>Viridiplantae</taxon>
        <taxon>Streptophyta</taxon>
        <taxon>Embryophyta</taxon>
        <taxon>Tracheophyta</taxon>
        <taxon>Spermatophyta</taxon>
        <taxon>Magnoliopsida</taxon>
        <taxon>eudicotyledons</taxon>
        <taxon>Gunneridae</taxon>
        <taxon>Pentapetalae</taxon>
        <taxon>asterids</taxon>
        <taxon>campanulids</taxon>
        <taxon>Asterales</taxon>
        <taxon>Asteraceae</taxon>
        <taxon>Asteroideae</taxon>
        <taxon>Heliantheae alliance</taxon>
        <taxon>Heliantheae</taxon>
        <taxon>Ambrosia</taxon>
    </lineage>
</organism>
<dbReference type="EMBL" id="JAMZMK010008811">
    <property type="protein sequence ID" value="KAI7738455.1"/>
    <property type="molecule type" value="Genomic_DNA"/>
</dbReference>
<name>A0AAD5CC41_AMBAR</name>
<dbReference type="GO" id="GO:0016787">
    <property type="term" value="F:hydrolase activity"/>
    <property type="evidence" value="ECO:0007669"/>
    <property type="project" value="UniProtKB-KW"/>
</dbReference>
<dbReference type="Proteomes" id="UP001206925">
    <property type="component" value="Unassembled WGS sequence"/>
</dbReference>